<accession>A0ABY6KTC2</accession>
<dbReference type="PROSITE" id="PS51194">
    <property type="entry name" value="HELICASE_CTER"/>
    <property type="match status" value="1"/>
</dbReference>
<feature type="compositionally biased region" description="Polar residues" evidence="9">
    <location>
        <begin position="852"/>
        <end position="861"/>
    </location>
</feature>
<dbReference type="Proteomes" id="UP001235939">
    <property type="component" value="Chromosome 08"/>
</dbReference>
<feature type="compositionally biased region" description="Basic and acidic residues" evidence="9">
    <location>
        <begin position="1305"/>
        <end position="1320"/>
    </location>
</feature>
<feature type="region of interest" description="Disordered" evidence="9">
    <location>
        <begin position="1305"/>
        <end position="1328"/>
    </location>
</feature>
<evidence type="ECO:0000256" key="1">
    <source>
        <dbReference type="ARBA" id="ARBA00004123"/>
    </source>
</evidence>
<organism evidence="11 12">
    <name type="scientific">Cordylochernes scorpioides</name>
    <dbReference type="NCBI Taxonomy" id="51811"/>
    <lineage>
        <taxon>Eukaryota</taxon>
        <taxon>Metazoa</taxon>
        <taxon>Ecdysozoa</taxon>
        <taxon>Arthropoda</taxon>
        <taxon>Chelicerata</taxon>
        <taxon>Arachnida</taxon>
        <taxon>Pseudoscorpiones</taxon>
        <taxon>Cheliferoidea</taxon>
        <taxon>Chernetidae</taxon>
        <taxon>Cordylochernes</taxon>
    </lineage>
</organism>
<evidence type="ECO:0000256" key="3">
    <source>
        <dbReference type="ARBA" id="ARBA00022741"/>
    </source>
</evidence>
<dbReference type="CDD" id="cd18793">
    <property type="entry name" value="SF2_C_SNF"/>
    <property type="match status" value="1"/>
</dbReference>
<keyword evidence="3" id="KW-0547">Nucleotide-binding</keyword>
<keyword evidence="7" id="KW-0238">DNA-binding</keyword>
<feature type="compositionally biased region" description="Polar residues" evidence="9">
    <location>
        <begin position="734"/>
        <end position="753"/>
    </location>
</feature>
<keyword evidence="8" id="KW-0539">Nucleus</keyword>
<comment type="subcellular location">
    <subcellularLocation>
        <location evidence="1">Nucleus</location>
    </subcellularLocation>
</comment>
<dbReference type="Pfam" id="PF01359">
    <property type="entry name" value="Transposase_1"/>
    <property type="match status" value="1"/>
</dbReference>
<feature type="compositionally biased region" description="Polar residues" evidence="9">
    <location>
        <begin position="1160"/>
        <end position="1179"/>
    </location>
</feature>
<evidence type="ECO:0000256" key="2">
    <source>
        <dbReference type="ARBA" id="ARBA00007025"/>
    </source>
</evidence>
<dbReference type="Pfam" id="PF00271">
    <property type="entry name" value="Helicase_C"/>
    <property type="match status" value="1"/>
</dbReference>
<keyword evidence="4" id="KW-0378">Hydrolase</keyword>
<feature type="compositionally biased region" description="Polar residues" evidence="9">
    <location>
        <begin position="818"/>
        <end position="828"/>
    </location>
</feature>
<feature type="region of interest" description="Disordered" evidence="9">
    <location>
        <begin position="1101"/>
        <end position="1182"/>
    </location>
</feature>
<evidence type="ECO:0000256" key="9">
    <source>
        <dbReference type="SAM" id="MobiDB-lite"/>
    </source>
</evidence>
<feature type="compositionally biased region" description="Polar residues" evidence="9">
    <location>
        <begin position="1235"/>
        <end position="1264"/>
    </location>
</feature>
<comment type="similarity">
    <text evidence="2">Belongs to the SNF2/RAD54 helicase family.</text>
</comment>
<keyword evidence="12" id="KW-1185">Reference proteome</keyword>
<name>A0ABY6KTC2_9ARAC</name>
<dbReference type="Gene3D" id="3.30.420.10">
    <property type="entry name" value="Ribonuclease H-like superfamily/Ribonuclease H"/>
    <property type="match status" value="1"/>
</dbReference>
<evidence type="ECO:0000256" key="8">
    <source>
        <dbReference type="ARBA" id="ARBA00023242"/>
    </source>
</evidence>
<feature type="compositionally biased region" description="Polar residues" evidence="9">
    <location>
        <begin position="529"/>
        <end position="538"/>
    </location>
</feature>
<dbReference type="InterPro" id="IPR001888">
    <property type="entry name" value="Transposase_1"/>
</dbReference>
<dbReference type="SMART" id="SM00490">
    <property type="entry name" value="HELICc"/>
    <property type="match status" value="1"/>
</dbReference>
<dbReference type="InterPro" id="IPR049730">
    <property type="entry name" value="SNF2/RAD54-like_C"/>
</dbReference>
<evidence type="ECO:0000259" key="10">
    <source>
        <dbReference type="PROSITE" id="PS51194"/>
    </source>
</evidence>
<protein>
    <submittedName>
        <fullName evidence="11">RAD54L2</fullName>
    </submittedName>
</protein>
<dbReference type="InterPro" id="IPR044574">
    <property type="entry name" value="ARIP4-like"/>
</dbReference>
<feature type="compositionally biased region" description="Polar residues" evidence="9">
    <location>
        <begin position="948"/>
        <end position="967"/>
    </location>
</feature>
<feature type="region of interest" description="Disordered" evidence="9">
    <location>
        <begin position="1198"/>
        <end position="1264"/>
    </location>
</feature>
<feature type="compositionally biased region" description="Low complexity" evidence="9">
    <location>
        <begin position="879"/>
        <end position="892"/>
    </location>
</feature>
<feature type="compositionally biased region" description="Low complexity" evidence="9">
    <location>
        <begin position="641"/>
        <end position="656"/>
    </location>
</feature>
<feature type="compositionally biased region" description="Basic and acidic residues" evidence="9">
    <location>
        <begin position="797"/>
        <end position="807"/>
    </location>
</feature>
<evidence type="ECO:0000313" key="11">
    <source>
        <dbReference type="EMBL" id="UYV71132.1"/>
    </source>
</evidence>
<gene>
    <name evidence="11" type="ORF">LAZ67_8001835</name>
</gene>
<feature type="compositionally biased region" description="Low complexity" evidence="9">
    <location>
        <begin position="703"/>
        <end position="721"/>
    </location>
</feature>
<feature type="compositionally biased region" description="Low complexity" evidence="9">
    <location>
        <begin position="901"/>
        <end position="910"/>
    </location>
</feature>
<feature type="region of interest" description="Disordered" evidence="9">
    <location>
        <begin position="577"/>
        <end position="607"/>
    </location>
</feature>
<dbReference type="InterPro" id="IPR027417">
    <property type="entry name" value="P-loop_NTPase"/>
</dbReference>
<feature type="compositionally biased region" description="Polar residues" evidence="9">
    <location>
        <begin position="691"/>
        <end position="702"/>
    </location>
</feature>
<evidence type="ECO:0000256" key="5">
    <source>
        <dbReference type="ARBA" id="ARBA00022806"/>
    </source>
</evidence>
<feature type="compositionally biased region" description="Polar residues" evidence="9">
    <location>
        <begin position="1117"/>
        <end position="1132"/>
    </location>
</feature>
<evidence type="ECO:0000256" key="4">
    <source>
        <dbReference type="ARBA" id="ARBA00022801"/>
    </source>
</evidence>
<reference evidence="11 12" key="1">
    <citation type="submission" date="2022-01" db="EMBL/GenBank/DDBJ databases">
        <title>A chromosomal length assembly of Cordylochernes scorpioides.</title>
        <authorList>
            <person name="Zeh D."/>
            <person name="Zeh J."/>
        </authorList>
    </citation>
    <scope>NUCLEOTIDE SEQUENCE [LARGE SCALE GENOMIC DNA]</scope>
    <source>
        <strain evidence="11">IN4F17</strain>
        <tissue evidence="11">Whole Body</tissue>
    </source>
</reference>
<evidence type="ECO:0000256" key="6">
    <source>
        <dbReference type="ARBA" id="ARBA00022840"/>
    </source>
</evidence>
<feature type="compositionally biased region" description="Low complexity" evidence="9">
    <location>
        <begin position="1216"/>
        <end position="1234"/>
    </location>
</feature>
<keyword evidence="6" id="KW-0067">ATP-binding</keyword>
<dbReference type="PANTHER" id="PTHR45797:SF1">
    <property type="entry name" value="HELICASE ARIP4"/>
    <property type="match status" value="1"/>
</dbReference>
<evidence type="ECO:0000256" key="7">
    <source>
        <dbReference type="ARBA" id="ARBA00023125"/>
    </source>
</evidence>
<proteinExistence type="inferred from homology"/>
<evidence type="ECO:0000313" key="12">
    <source>
        <dbReference type="Proteomes" id="UP001235939"/>
    </source>
</evidence>
<feature type="compositionally biased region" description="Polar residues" evidence="9">
    <location>
        <begin position="1004"/>
        <end position="1013"/>
    </location>
</feature>
<dbReference type="InterPro" id="IPR036397">
    <property type="entry name" value="RNaseH_sf"/>
</dbReference>
<keyword evidence="5" id="KW-0347">Helicase</keyword>
<feature type="domain" description="Helicase C-terminal" evidence="10">
    <location>
        <begin position="107"/>
        <end position="268"/>
    </location>
</feature>
<feature type="compositionally biased region" description="Polar residues" evidence="9">
    <location>
        <begin position="911"/>
        <end position="940"/>
    </location>
</feature>
<feature type="region of interest" description="Disordered" evidence="9">
    <location>
        <begin position="493"/>
        <end position="560"/>
    </location>
</feature>
<dbReference type="SUPFAM" id="SSF52540">
    <property type="entry name" value="P-loop containing nucleoside triphosphate hydrolases"/>
    <property type="match status" value="1"/>
</dbReference>
<sequence>MVQAMIILVGRSRRLLFTIWNHPDILYDLLQNQRQIAQGEDLDLDLATATKRGAAAARAKKDGVKNGFIPDTTMSPYRDKNDPSINYDWDYIPGQVSNSYKMTIMFAILEQTLAVGDKILVFSQSLFTLSLIEKILSQREVPYRPGPPEKWARNKNYYRLDGSTNAQDREKMIQDFNGNANVVLFLLSTRAGCLGINLIGANRIIVLDASWNPCHDAQAVCRIYRYGQQKPCFIYRLITDNSLEKRIYDRQINKQGMSDRVVDELTPECNFTMKEVNTLTHENEEDNPVRDYSDMVEAFNDHILKHIYTHFNYCLSKDLKLTKQEKRMAKKSYEMEKRANMHNYRGGGHSNFNAISNISPNLIRPWLGSAGFSLLPNNSAGSTDKPAGGMLNNLLKPGCSVQKIKVPQDVTIPVTTPGLPPVHIKSGQEVIVMKTPKGMCLQLPGGRLVAIHFNPATLGDKQGADKGKPILPMKNRIVQPNLQCGGMVSMRGGTAVKRPTEVINLSDDNDSDTEVTAPKKLAAPPKPSISITPVSNQPKLAKKPAEASGAGEKKWPSSLSNLNLPSNLSVSILPVNSKSSTATTSSQPTKLIKLNTGERSTPLAGLPSGIDVSILPQQQRPSKVTKIILPTSTAASMLAEKAAAASASSSSSSPIANIPSGVSILPFSKSSQGGATGKPNISVLPAKGKPSEQQPSFPPNLNVSIVPTSSPLPPSITLTPSNKEDPKPDEPTVPESNSPETSQNASNPPNTEDPTPAIEKPSEQPTSSEEIAKPADKPQSSPPPTEEIPASVSSPEKLQRADEEKQLQEANVAEEQESLSNPEQTSPIPSEIPASAALPQTETSESQDKEPQTTSPQQSIQHPELEQPNTTPPKPSPPKNTETTTPISSSPTYQNISQAESSQSNYQQNYLSTMSTTNSFFQETEPQQLPFNLPSVTSANPDPGEAAQHNNQPLPSTSDCTTPQKSAHNLPMHSELPHSTVGFQMPHQTMKPPPYHQVTLPPTYASQPDQSSPPKHYQPQEKLQPYQKPRKPYTKKKAAERPSTHVQQLPYGSGNQLFNPLSWQNAPMEENKGYSGMTPQQSNIYNQKSYDNTSWGTAYQMPPADKPANKAGENFPTWPQHTANTPRQNDANQMEHFQRGPSKGEQLPNLSSPPGYDWPASSSTASLVSNNPVTNTWAGNDTMEKSNEFNAWNSTAMKKTTDPKTQQQQGWFDGMSPPQQKQQQQQPSTGSSSSEWNSPVTSYLNLDGNTNKSGGNNPTSQSSAEWFHSDSADMAFQQTGNWQVRGFIPNVDCGIRRSYLGPKQRLSEGREDVNDEERAGRSSTSTTDEKINEVEKMILANRRITVREVAEDLNISIGSCHSIFINDLGMRRVAAKFVPKLLNCDQKQHRMNIANEMLDSVRDDPNLLQRVITGDEAWVYGYDVETKAQSSQWKLPHEPRPKKVRQVRSNVEVLLTVFFDFRGVVHHEFLPQGRTVNKEYYLQVMRNLREAIRQKRPDLWKNKNWLLHHDNAPAHTSLLVRDLLAKNNTLMMPQPPYSPDMAPCDFFLFPKLKRPMKG</sequence>
<dbReference type="PANTHER" id="PTHR45797">
    <property type="entry name" value="RAD54-LIKE"/>
    <property type="match status" value="1"/>
</dbReference>
<feature type="compositionally biased region" description="Polar residues" evidence="9">
    <location>
        <begin position="577"/>
        <end position="589"/>
    </location>
</feature>
<dbReference type="EMBL" id="CP092870">
    <property type="protein sequence ID" value="UYV71132.1"/>
    <property type="molecule type" value="Genomic_DNA"/>
</dbReference>
<dbReference type="Gene3D" id="3.40.50.300">
    <property type="entry name" value="P-loop containing nucleotide triphosphate hydrolases"/>
    <property type="match status" value="1"/>
</dbReference>
<feature type="region of interest" description="Disordered" evidence="9">
    <location>
        <begin position="641"/>
        <end position="1055"/>
    </location>
</feature>
<dbReference type="InterPro" id="IPR001650">
    <property type="entry name" value="Helicase_C-like"/>
</dbReference>